<dbReference type="Gene3D" id="1.20.1250.20">
    <property type="entry name" value="MFS general substrate transporter like domains"/>
    <property type="match status" value="1"/>
</dbReference>
<feature type="transmembrane region" description="Helical" evidence="6">
    <location>
        <begin position="87"/>
        <end position="120"/>
    </location>
</feature>
<organism evidence="8 9">
    <name type="scientific">Pseudolysinimonas kribbensis</name>
    <dbReference type="NCBI Taxonomy" id="433641"/>
    <lineage>
        <taxon>Bacteria</taxon>
        <taxon>Bacillati</taxon>
        <taxon>Actinomycetota</taxon>
        <taxon>Actinomycetes</taxon>
        <taxon>Micrococcales</taxon>
        <taxon>Microbacteriaceae</taxon>
        <taxon>Pseudolysinimonas</taxon>
    </lineage>
</organism>
<evidence type="ECO:0000256" key="2">
    <source>
        <dbReference type="ARBA" id="ARBA00022692"/>
    </source>
</evidence>
<evidence type="ECO:0000256" key="1">
    <source>
        <dbReference type="ARBA" id="ARBA00004651"/>
    </source>
</evidence>
<accession>A0ABQ6K2Q7</accession>
<evidence type="ECO:0000313" key="8">
    <source>
        <dbReference type="EMBL" id="GMA94589.1"/>
    </source>
</evidence>
<comment type="subcellular location">
    <subcellularLocation>
        <location evidence="1">Cell membrane</location>
        <topology evidence="1">Multi-pass membrane protein</topology>
    </subcellularLocation>
</comment>
<dbReference type="InterPro" id="IPR020846">
    <property type="entry name" value="MFS_dom"/>
</dbReference>
<feature type="domain" description="Major facilitator superfamily (MFS) profile" evidence="7">
    <location>
        <begin position="1"/>
        <end position="227"/>
    </location>
</feature>
<sequence length="227" mass="23665">MSAETFPDRSRRVRVLGGQIAVDVALFATFAAAVSVLLPARIAELDPHGKVGYLAAILSISFVVSAVALPIVGALSDRTRTRFGRRLPWAAAGALVGGLAIGLVGGAPSVILIGILWVIAQSALHGVQVAVDAYLVDVFPEDRRGRAAGIAGIAVVVGAGVGAVFSGSLAGSPRSCRGRSRRWWRSPSSRSHRSSTTGRPRSCDDPAGLRVRERARSSPPSRPTRTS</sequence>
<dbReference type="PROSITE" id="PS50850">
    <property type="entry name" value="MFS"/>
    <property type="match status" value="1"/>
</dbReference>
<dbReference type="Pfam" id="PF07690">
    <property type="entry name" value="MFS_1"/>
    <property type="match status" value="1"/>
</dbReference>
<feature type="region of interest" description="Disordered" evidence="5">
    <location>
        <begin position="170"/>
        <end position="227"/>
    </location>
</feature>
<dbReference type="EMBL" id="BSVB01000001">
    <property type="protein sequence ID" value="GMA94589.1"/>
    <property type="molecule type" value="Genomic_DNA"/>
</dbReference>
<keyword evidence="4 6" id="KW-0472">Membrane</keyword>
<evidence type="ECO:0000256" key="5">
    <source>
        <dbReference type="SAM" id="MobiDB-lite"/>
    </source>
</evidence>
<feature type="compositionally biased region" description="Low complexity" evidence="5">
    <location>
        <begin position="185"/>
        <end position="200"/>
    </location>
</feature>
<dbReference type="InterPro" id="IPR011701">
    <property type="entry name" value="MFS"/>
</dbReference>
<feature type="transmembrane region" description="Helical" evidence="6">
    <location>
        <begin position="20"/>
        <end position="40"/>
    </location>
</feature>
<dbReference type="SUPFAM" id="SSF103473">
    <property type="entry name" value="MFS general substrate transporter"/>
    <property type="match status" value="1"/>
</dbReference>
<feature type="transmembrane region" description="Helical" evidence="6">
    <location>
        <begin position="147"/>
        <end position="172"/>
    </location>
</feature>
<evidence type="ECO:0000256" key="6">
    <source>
        <dbReference type="SAM" id="Phobius"/>
    </source>
</evidence>
<gene>
    <name evidence="8" type="ORF">GCM10025881_14130</name>
</gene>
<feature type="compositionally biased region" description="Low complexity" evidence="5">
    <location>
        <begin position="217"/>
        <end position="227"/>
    </location>
</feature>
<protein>
    <recommendedName>
        <fullName evidence="7">Major facilitator superfamily (MFS) profile domain-containing protein</fullName>
    </recommendedName>
</protein>
<dbReference type="InterPro" id="IPR036259">
    <property type="entry name" value="MFS_trans_sf"/>
</dbReference>
<dbReference type="PANTHER" id="PTHR23528:SF1">
    <property type="entry name" value="MAJOR FACILITATOR SUPERFAMILY (MFS) PROFILE DOMAIN-CONTAINING PROTEIN"/>
    <property type="match status" value="1"/>
</dbReference>
<keyword evidence="3 6" id="KW-1133">Transmembrane helix</keyword>
<evidence type="ECO:0000259" key="7">
    <source>
        <dbReference type="PROSITE" id="PS50850"/>
    </source>
</evidence>
<keyword evidence="9" id="KW-1185">Reference proteome</keyword>
<comment type="caution">
    <text evidence="8">The sequence shown here is derived from an EMBL/GenBank/DDBJ whole genome shotgun (WGS) entry which is preliminary data.</text>
</comment>
<feature type="transmembrane region" description="Helical" evidence="6">
    <location>
        <begin position="52"/>
        <end position="75"/>
    </location>
</feature>
<dbReference type="Proteomes" id="UP001157034">
    <property type="component" value="Unassembled WGS sequence"/>
</dbReference>
<evidence type="ECO:0000256" key="4">
    <source>
        <dbReference type="ARBA" id="ARBA00023136"/>
    </source>
</evidence>
<name>A0ABQ6K2Q7_9MICO</name>
<evidence type="ECO:0000256" key="3">
    <source>
        <dbReference type="ARBA" id="ARBA00022989"/>
    </source>
</evidence>
<keyword evidence="2 6" id="KW-0812">Transmembrane</keyword>
<proteinExistence type="predicted"/>
<dbReference type="PANTHER" id="PTHR23528">
    <property type="match status" value="1"/>
</dbReference>
<evidence type="ECO:0000313" key="9">
    <source>
        <dbReference type="Proteomes" id="UP001157034"/>
    </source>
</evidence>
<reference evidence="9" key="1">
    <citation type="journal article" date="2019" name="Int. J. Syst. Evol. Microbiol.">
        <title>The Global Catalogue of Microorganisms (GCM) 10K type strain sequencing project: providing services to taxonomists for standard genome sequencing and annotation.</title>
        <authorList>
            <consortium name="The Broad Institute Genomics Platform"/>
            <consortium name="The Broad Institute Genome Sequencing Center for Infectious Disease"/>
            <person name="Wu L."/>
            <person name="Ma J."/>
        </authorList>
    </citation>
    <scope>NUCLEOTIDE SEQUENCE [LARGE SCALE GENOMIC DNA]</scope>
    <source>
        <strain evidence="9">NBRC 108894</strain>
    </source>
</reference>